<dbReference type="InterPro" id="IPR004360">
    <property type="entry name" value="Glyas_Fos-R_dOase_dom"/>
</dbReference>
<dbReference type="Proteomes" id="UP001228905">
    <property type="component" value="Unassembled WGS sequence"/>
</dbReference>
<reference evidence="2 3" key="1">
    <citation type="submission" date="2023-07" db="EMBL/GenBank/DDBJ databases">
        <title>Genomic Encyclopedia of Type Strains, Phase IV (KMG-IV): sequencing the most valuable type-strain genomes for metagenomic binning, comparative biology and taxonomic classification.</title>
        <authorList>
            <person name="Goeker M."/>
        </authorList>
    </citation>
    <scope>NUCLEOTIDE SEQUENCE [LARGE SCALE GENOMIC DNA]</scope>
    <source>
        <strain evidence="2 3">DSM 18695</strain>
    </source>
</reference>
<dbReference type="EMBL" id="JAUSVS010000010">
    <property type="protein sequence ID" value="MDQ0466265.1"/>
    <property type="molecule type" value="Genomic_DNA"/>
</dbReference>
<evidence type="ECO:0000313" key="2">
    <source>
        <dbReference type="EMBL" id="MDQ0466265.1"/>
    </source>
</evidence>
<dbReference type="RefSeq" id="WP_307352233.1">
    <property type="nucleotide sequence ID" value="NZ_JAUSVS010000010.1"/>
</dbReference>
<evidence type="ECO:0000313" key="3">
    <source>
        <dbReference type="Proteomes" id="UP001228905"/>
    </source>
</evidence>
<organism evidence="2 3">
    <name type="scientific">Caulobacter ginsengisoli</name>
    <dbReference type="NCBI Taxonomy" id="400775"/>
    <lineage>
        <taxon>Bacteria</taxon>
        <taxon>Pseudomonadati</taxon>
        <taxon>Pseudomonadota</taxon>
        <taxon>Alphaproteobacteria</taxon>
        <taxon>Caulobacterales</taxon>
        <taxon>Caulobacteraceae</taxon>
        <taxon>Caulobacter</taxon>
    </lineage>
</organism>
<dbReference type="PANTHER" id="PTHR35006">
    <property type="entry name" value="GLYOXALASE FAMILY PROTEIN (AFU_ORTHOLOGUE AFUA_5G14830)"/>
    <property type="match status" value="1"/>
</dbReference>
<feature type="domain" description="VOC" evidence="1">
    <location>
        <begin position="3"/>
        <end position="123"/>
    </location>
</feature>
<dbReference type="PANTHER" id="PTHR35006:SF1">
    <property type="entry name" value="BLL2941 PROTEIN"/>
    <property type="match status" value="1"/>
</dbReference>
<gene>
    <name evidence="2" type="ORF">QO010_004058</name>
</gene>
<protein>
    <submittedName>
        <fullName evidence="2">Catechol 2,3-dioxygenase-like lactoylglutathione lyase family enzyme</fullName>
    </submittedName>
</protein>
<dbReference type="SUPFAM" id="SSF54593">
    <property type="entry name" value="Glyoxalase/Bleomycin resistance protein/Dihydroxybiphenyl dioxygenase"/>
    <property type="match status" value="1"/>
</dbReference>
<proteinExistence type="predicted"/>
<dbReference type="Gene3D" id="3.10.180.10">
    <property type="entry name" value="2,3-Dihydroxybiphenyl 1,2-Dioxygenase, domain 1"/>
    <property type="match status" value="1"/>
</dbReference>
<evidence type="ECO:0000259" key="1">
    <source>
        <dbReference type="PROSITE" id="PS51819"/>
    </source>
</evidence>
<dbReference type="InterPro" id="IPR037523">
    <property type="entry name" value="VOC_core"/>
</dbReference>
<dbReference type="CDD" id="cd07262">
    <property type="entry name" value="VOC_like"/>
    <property type="match status" value="1"/>
</dbReference>
<keyword evidence="3" id="KW-1185">Reference proteome</keyword>
<name>A0ABU0IW84_9CAUL</name>
<sequence length="124" mass="12877">MAAVSYITVGTNDLERAKTFYDALLGSIGMRGVHEPAQGGRLYAGRGTGMFGVLNPHDGGKANVGNGVMGGFSFDTPEEVAAFHAKALELGGTDEGAPGPRGATAYFAYFRDPDGNKLCGYRLG</sequence>
<accession>A0ABU0IW84</accession>
<dbReference type="InterPro" id="IPR029068">
    <property type="entry name" value="Glyas_Bleomycin-R_OHBP_Dase"/>
</dbReference>
<dbReference type="Pfam" id="PF00903">
    <property type="entry name" value="Glyoxalase"/>
    <property type="match status" value="1"/>
</dbReference>
<dbReference type="PROSITE" id="PS51819">
    <property type="entry name" value="VOC"/>
    <property type="match status" value="1"/>
</dbReference>
<comment type="caution">
    <text evidence="2">The sequence shown here is derived from an EMBL/GenBank/DDBJ whole genome shotgun (WGS) entry which is preliminary data.</text>
</comment>